<dbReference type="OrthoDB" id="513181at2"/>
<comment type="caution">
    <text evidence="2">The sequence shown here is derived from an EMBL/GenBank/DDBJ whole genome shotgun (WGS) entry which is preliminary data.</text>
</comment>
<organism evidence="2 3">
    <name type="scientific">Terrimesophilobacter mesophilus</name>
    <dbReference type="NCBI Taxonomy" id="433647"/>
    <lineage>
        <taxon>Bacteria</taxon>
        <taxon>Bacillati</taxon>
        <taxon>Actinomycetota</taxon>
        <taxon>Actinomycetes</taxon>
        <taxon>Micrococcales</taxon>
        <taxon>Microbacteriaceae</taxon>
        <taxon>Terrimesophilobacter</taxon>
    </lineage>
</organism>
<dbReference type="Gene3D" id="1.10.260.40">
    <property type="entry name" value="lambda repressor-like DNA-binding domains"/>
    <property type="match status" value="1"/>
</dbReference>
<dbReference type="Proteomes" id="UP000298488">
    <property type="component" value="Unassembled WGS sequence"/>
</dbReference>
<keyword evidence="1" id="KW-0812">Transmembrane</keyword>
<name>A0A4R8V9P3_9MICO</name>
<dbReference type="PROSITE" id="PS50943">
    <property type="entry name" value="HTH_CROC1"/>
    <property type="match status" value="1"/>
</dbReference>
<reference evidence="2 3" key="1">
    <citation type="submission" date="2019-03" db="EMBL/GenBank/DDBJ databases">
        <title>Genomics of glacier-inhabiting Cryobacterium strains.</title>
        <authorList>
            <person name="Liu Q."/>
            <person name="Xin Y.-H."/>
        </authorList>
    </citation>
    <scope>NUCLEOTIDE SEQUENCE [LARGE SCALE GENOMIC DNA]</scope>
    <source>
        <strain evidence="2 3">CGMCC 1.10440</strain>
    </source>
</reference>
<dbReference type="RefSeq" id="WP_104095762.1">
    <property type="nucleotide sequence ID" value="NZ_JACHBP010000001.1"/>
</dbReference>
<evidence type="ECO:0000256" key="1">
    <source>
        <dbReference type="SAM" id="Phobius"/>
    </source>
</evidence>
<dbReference type="GO" id="GO:0003677">
    <property type="term" value="F:DNA binding"/>
    <property type="evidence" value="ECO:0007669"/>
    <property type="project" value="InterPro"/>
</dbReference>
<dbReference type="AlphaFoldDB" id="A0A4R8V9P3"/>
<proteinExistence type="predicted"/>
<dbReference type="CDD" id="cd00093">
    <property type="entry name" value="HTH_XRE"/>
    <property type="match status" value="1"/>
</dbReference>
<dbReference type="Pfam" id="PF01381">
    <property type="entry name" value="HTH_3"/>
    <property type="match status" value="1"/>
</dbReference>
<feature type="transmembrane region" description="Helical" evidence="1">
    <location>
        <begin position="92"/>
        <end position="111"/>
    </location>
</feature>
<sequence length="162" mass="18235">MNESRIVELRQERGWTQDKLATKSGVGIRTIQRLEAGNDASLETLSLVAEALHVTVRELFTAIESDELSGRVDSLESRVKDQQARRGRITTAWLWLFIGIGVSVSLISFAARGQFGWVLFLGYWGGGSLIFMALRRLYLDPRLDEMLPLSRSKAQLRAQKRG</sequence>
<dbReference type="SUPFAM" id="SSF47413">
    <property type="entry name" value="lambda repressor-like DNA-binding domains"/>
    <property type="match status" value="1"/>
</dbReference>
<accession>A0A4R8V9P3</accession>
<dbReference type="InterPro" id="IPR010982">
    <property type="entry name" value="Lambda_DNA-bd_dom_sf"/>
</dbReference>
<keyword evidence="3" id="KW-1185">Reference proteome</keyword>
<dbReference type="SMART" id="SM00530">
    <property type="entry name" value="HTH_XRE"/>
    <property type="match status" value="1"/>
</dbReference>
<keyword evidence="1" id="KW-1133">Transmembrane helix</keyword>
<protein>
    <submittedName>
        <fullName evidence="2">Helix-turn-helix domain-containing protein</fullName>
    </submittedName>
</protein>
<dbReference type="EMBL" id="SOFI01000003">
    <property type="protein sequence ID" value="TFB79894.1"/>
    <property type="molecule type" value="Genomic_DNA"/>
</dbReference>
<gene>
    <name evidence="2" type="ORF">E3N84_07455</name>
</gene>
<evidence type="ECO:0000313" key="2">
    <source>
        <dbReference type="EMBL" id="TFB79894.1"/>
    </source>
</evidence>
<feature type="transmembrane region" description="Helical" evidence="1">
    <location>
        <begin position="117"/>
        <end position="134"/>
    </location>
</feature>
<keyword evidence="1" id="KW-0472">Membrane</keyword>
<dbReference type="InterPro" id="IPR001387">
    <property type="entry name" value="Cro/C1-type_HTH"/>
</dbReference>
<evidence type="ECO:0000313" key="3">
    <source>
        <dbReference type="Proteomes" id="UP000298488"/>
    </source>
</evidence>